<feature type="compositionally biased region" description="Basic and acidic residues" evidence="1">
    <location>
        <begin position="493"/>
        <end position="515"/>
    </location>
</feature>
<dbReference type="InterPro" id="IPR056437">
    <property type="entry name" value="Znf-C2H2_ZNF598/HEL2"/>
</dbReference>
<sequence>MCKFCKRPFYGDTELYSHMSTEHFTCHICQRKHPGHYEYYRNYDDLEIHFREEHFLCESEACLTKKFVVFQSDTEMKRHTVIEHGGHMSRAKRNAALQIPISFKYRQNEQEHRRGRRYDHHHPEQSSNNRLTMAIQASLETAFAESRFFESSHGGRPNAEHDSISEPSSSRSIAAKRHCVQNGLILQDKSFPPLSNFAPPEHSSRNPQAFSQRTSANLGELFPPLSGAKGRSKPKKKSFSQCLAANTITSRTNPRVKGTVKILNSALTRPFAKNYDSGSSTSASSHVRLTQNPPKETPSSSAAPSTSSLQTTQTRENRSDTTASLPHAEDFRGANKSLVENIRMSLGMDEDRYLAFKSISAEYYQNLINTSEYLLYVDQLSLSHLVFELAQLCPDAQKENELINAYCASLSSNALHENSSNAVISKEVLKKGKPKTETSAGKEALADSIRTVKDKIPSRELLTNNKELGDGGVKKNKKTSKFLRTRLGDALEVSLDRGHRQNSPERFREESKNRPADGAGVWGKGGGKKLFAQRGP</sequence>
<dbReference type="GO" id="GO:0016567">
    <property type="term" value="P:protein ubiquitination"/>
    <property type="evidence" value="ECO:0007669"/>
    <property type="project" value="TreeGrafter"/>
</dbReference>
<dbReference type="InterPro" id="IPR044288">
    <property type="entry name" value="ZNF598/HEL2"/>
</dbReference>
<evidence type="ECO:0000256" key="1">
    <source>
        <dbReference type="SAM" id="MobiDB-lite"/>
    </source>
</evidence>
<evidence type="ECO:0000259" key="2">
    <source>
        <dbReference type="PROSITE" id="PS00028"/>
    </source>
</evidence>
<dbReference type="Pfam" id="PF23202">
    <property type="entry name" value="PAH_ZNF598"/>
    <property type="match status" value="1"/>
</dbReference>
<dbReference type="Proteomes" id="UP001418222">
    <property type="component" value="Unassembled WGS sequence"/>
</dbReference>
<feature type="domain" description="C2H2-type" evidence="2">
    <location>
        <begin position="2"/>
        <end position="23"/>
    </location>
</feature>
<organism evidence="3 4">
    <name type="scientific">Platanthera zijinensis</name>
    <dbReference type="NCBI Taxonomy" id="2320716"/>
    <lineage>
        <taxon>Eukaryota</taxon>
        <taxon>Viridiplantae</taxon>
        <taxon>Streptophyta</taxon>
        <taxon>Embryophyta</taxon>
        <taxon>Tracheophyta</taxon>
        <taxon>Spermatophyta</taxon>
        <taxon>Magnoliopsida</taxon>
        <taxon>Liliopsida</taxon>
        <taxon>Asparagales</taxon>
        <taxon>Orchidaceae</taxon>
        <taxon>Orchidoideae</taxon>
        <taxon>Orchideae</taxon>
        <taxon>Orchidinae</taxon>
        <taxon>Platanthera</taxon>
    </lineage>
</organism>
<feature type="compositionally biased region" description="Polar residues" evidence="1">
    <location>
        <begin position="205"/>
        <end position="217"/>
    </location>
</feature>
<feature type="region of interest" description="Disordered" evidence="1">
    <location>
        <begin position="493"/>
        <end position="536"/>
    </location>
</feature>
<dbReference type="EMBL" id="JBBWWQ010000003">
    <property type="protein sequence ID" value="KAK8952579.1"/>
    <property type="molecule type" value="Genomic_DNA"/>
</dbReference>
<feature type="region of interest" description="Disordered" evidence="1">
    <location>
        <begin position="273"/>
        <end position="329"/>
    </location>
</feature>
<name>A0AAP0BZ07_9ASPA</name>
<dbReference type="PANTHER" id="PTHR22938:SF19">
    <property type="entry name" value="RING-TYPE E3 UBIQUITIN TRANSFERASE"/>
    <property type="match status" value="1"/>
</dbReference>
<dbReference type="GO" id="GO:0043022">
    <property type="term" value="F:ribosome binding"/>
    <property type="evidence" value="ECO:0007669"/>
    <property type="project" value="TreeGrafter"/>
</dbReference>
<feature type="compositionally biased region" description="Low complexity" evidence="1">
    <location>
        <begin position="297"/>
        <end position="314"/>
    </location>
</feature>
<feature type="region of interest" description="Disordered" evidence="1">
    <location>
        <begin position="191"/>
        <end position="240"/>
    </location>
</feature>
<dbReference type="AlphaFoldDB" id="A0AAP0BZ07"/>
<dbReference type="GO" id="GO:0061630">
    <property type="term" value="F:ubiquitin protein ligase activity"/>
    <property type="evidence" value="ECO:0007669"/>
    <property type="project" value="InterPro"/>
</dbReference>
<dbReference type="PROSITE" id="PS00028">
    <property type="entry name" value="ZINC_FINGER_C2H2_1"/>
    <property type="match status" value="1"/>
</dbReference>
<feature type="region of interest" description="Disordered" evidence="1">
    <location>
        <begin position="150"/>
        <end position="173"/>
    </location>
</feature>
<evidence type="ECO:0000313" key="3">
    <source>
        <dbReference type="EMBL" id="KAK8952579.1"/>
    </source>
</evidence>
<dbReference type="Pfam" id="PF23230">
    <property type="entry name" value="zf-C2H2_13"/>
    <property type="match status" value="1"/>
</dbReference>
<feature type="compositionally biased region" description="Polar residues" evidence="1">
    <location>
        <begin position="276"/>
        <end position="294"/>
    </location>
</feature>
<protein>
    <recommendedName>
        <fullName evidence="2">C2H2-type domain-containing protein</fullName>
    </recommendedName>
</protein>
<proteinExistence type="predicted"/>
<evidence type="ECO:0000313" key="4">
    <source>
        <dbReference type="Proteomes" id="UP001418222"/>
    </source>
</evidence>
<gene>
    <name evidence="3" type="ORF">KSP39_PZI004680</name>
</gene>
<reference evidence="3 4" key="1">
    <citation type="journal article" date="2022" name="Nat. Plants">
        <title>Genomes of leafy and leafless Platanthera orchids illuminate the evolution of mycoheterotrophy.</title>
        <authorList>
            <person name="Li M.H."/>
            <person name="Liu K.W."/>
            <person name="Li Z."/>
            <person name="Lu H.C."/>
            <person name="Ye Q.L."/>
            <person name="Zhang D."/>
            <person name="Wang J.Y."/>
            <person name="Li Y.F."/>
            <person name="Zhong Z.M."/>
            <person name="Liu X."/>
            <person name="Yu X."/>
            <person name="Liu D.K."/>
            <person name="Tu X.D."/>
            <person name="Liu B."/>
            <person name="Hao Y."/>
            <person name="Liao X.Y."/>
            <person name="Jiang Y.T."/>
            <person name="Sun W.H."/>
            <person name="Chen J."/>
            <person name="Chen Y.Q."/>
            <person name="Ai Y."/>
            <person name="Zhai J.W."/>
            <person name="Wu S.S."/>
            <person name="Zhou Z."/>
            <person name="Hsiao Y.Y."/>
            <person name="Wu W.L."/>
            <person name="Chen Y.Y."/>
            <person name="Lin Y.F."/>
            <person name="Hsu J.L."/>
            <person name="Li C.Y."/>
            <person name="Wang Z.W."/>
            <person name="Zhao X."/>
            <person name="Zhong W.Y."/>
            <person name="Ma X.K."/>
            <person name="Ma L."/>
            <person name="Huang J."/>
            <person name="Chen G.Z."/>
            <person name="Huang M.Z."/>
            <person name="Huang L."/>
            <person name="Peng D.H."/>
            <person name="Luo Y.B."/>
            <person name="Zou S.Q."/>
            <person name="Chen S.P."/>
            <person name="Lan S."/>
            <person name="Tsai W.C."/>
            <person name="Van de Peer Y."/>
            <person name="Liu Z.J."/>
        </authorList>
    </citation>
    <scope>NUCLEOTIDE SEQUENCE [LARGE SCALE GENOMIC DNA]</scope>
    <source>
        <strain evidence="3">Lor287</strain>
    </source>
</reference>
<dbReference type="GO" id="GO:0072344">
    <property type="term" value="P:rescue of stalled ribosome"/>
    <property type="evidence" value="ECO:0007669"/>
    <property type="project" value="InterPro"/>
</dbReference>
<accession>A0AAP0BZ07</accession>
<keyword evidence="4" id="KW-1185">Reference proteome</keyword>
<feature type="region of interest" description="Disordered" evidence="1">
    <location>
        <begin position="108"/>
        <end position="129"/>
    </location>
</feature>
<comment type="caution">
    <text evidence="3">The sequence shown here is derived from an EMBL/GenBank/DDBJ whole genome shotgun (WGS) entry which is preliminary data.</text>
</comment>
<dbReference type="InterPro" id="IPR057634">
    <property type="entry name" value="PAH_ZNF598/HEL2"/>
</dbReference>
<dbReference type="PANTHER" id="PTHR22938">
    <property type="entry name" value="ZINC FINGER PROTEIN 598"/>
    <property type="match status" value="1"/>
</dbReference>
<dbReference type="InterPro" id="IPR013087">
    <property type="entry name" value="Znf_C2H2_type"/>
</dbReference>